<feature type="compositionally biased region" description="Basic and acidic residues" evidence="13">
    <location>
        <begin position="77"/>
        <end position="98"/>
    </location>
</feature>
<evidence type="ECO:0000256" key="10">
    <source>
        <dbReference type="ARBA" id="ARBA00023163"/>
    </source>
</evidence>
<keyword evidence="8" id="KW-0805">Transcription regulation</keyword>
<dbReference type="FunFam" id="3.30.160.60:FF:000292">
    <property type="entry name" value="zinc finger protein 619"/>
    <property type="match status" value="1"/>
</dbReference>
<dbReference type="FunFam" id="3.30.160.60:FF:000394">
    <property type="entry name" value="Zinc finger protein 836"/>
    <property type="match status" value="1"/>
</dbReference>
<proteinExistence type="inferred from homology"/>
<keyword evidence="4" id="KW-0479">Metal-binding</keyword>
<evidence type="ECO:0000256" key="11">
    <source>
        <dbReference type="ARBA" id="ARBA00023242"/>
    </source>
</evidence>
<sequence>MCLGQNMSHIDKIKKLQATVNSGKGEIFQRVMFGRAESVEIKDFHLRDIQENIHDFDCLWTNDERNDKGMSTSHNKNLTDGRHHPSRSDVGKRPFERHGSSFQNELQVVQSEGIIFECSQVVTNVSATGLPPQRTGNVCKGFSHKHENGVMHPSELLPDHETQKKRPYKCNECDITFLQDSELTGHQRIHIGGKPCKCDVCGKAFNQTRQLAIHWRIHTGEKAYKCDVCGKAFAHTGHLAVHQRFIGEFIVERNHINVMYVARPLIRLHILQLIGEFILERNHINVMYVAKALVKLQDLQIIGEFILERNHINVMCVAS</sequence>
<feature type="domain" description="C2H2-type" evidence="14">
    <location>
        <begin position="224"/>
        <end position="244"/>
    </location>
</feature>
<evidence type="ECO:0000256" key="6">
    <source>
        <dbReference type="ARBA" id="ARBA00022771"/>
    </source>
</evidence>
<keyword evidence="6 12" id="KW-0863">Zinc-finger</keyword>
<accession>A0A5N3UI47</accession>
<protein>
    <recommendedName>
        <fullName evidence="14">C2H2-type domain-containing protein</fullName>
    </recommendedName>
</protein>
<feature type="domain" description="C2H2-type" evidence="14">
    <location>
        <begin position="168"/>
        <end position="195"/>
    </location>
</feature>
<dbReference type="AlphaFoldDB" id="A0A5N3UI47"/>
<comment type="similarity">
    <text evidence="3">Belongs to the krueppel C2H2-type zinc-finger protein family.</text>
</comment>
<dbReference type="EMBL" id="VCEB01021436">
    <property type="protein sequence ID" value="KAB0336715.1"/>
    <property type="molecule type" value="Genomic_DNA"/>
</dbReference>
<dbReference type="PANTHER" id="PTHR24394:SF48">
    <property type="entry name" value="ZINC FINGER PROTEIN 771"/>
    <property type="match status" value="1"/>
</dbReference>
<feature type="domain" description="C2H2-type" evidence="14">
    <location>
        <begin position="196"/>
        <end position="223"/>
    </location>
</feature>
<dbReference type="Gene3D" id="3.30.160.60">
    <property type="entry name" value="Classic Zinc Finger"/>
    <property type="match status" value="3"/>
</dbReference>
<evidence type="ECO:0000259" key="14">
    <source>
        <dbReference type="PROSITE" id="PS50157"/>
    </source>
</evidence>
<dbReference type="SUPFAM" id="SSF57667">
    <property type="entry name" value="beta-beta-alpha zinc fingers"/>
    <property type="match status" value="2"/>
</dbReference>
<dbReference type="GO" id="GO:0003677">
    <property type="term" value="F:DNA binding"/>
    <property type="evidence" value="ECO:0007669"/>
    <property type="project" value="UniProtKB-KW"/>
</dbReference>
<feature type="non-terminal residue" evidence="15">
    <location>
        <position position="319"/>
    </location>
</feature>
<evidence type="ECO:0000256" key="5">
    <source>
        <dbReference type="ARBA" id="ARBA00022737"/>
    </source>
</evidence>
<comment type="function">
    <text evidence="1">May be involved in transcriptional regulation.</text>
</comment>
<name>A0A5N3UI47_MUNRE</name>
<dbReference type="PROSITE" id="PS50157">
    <property type="entry name" value="ZINC_FINGER_C2H2_2"/>
    <property type="match status" value="3"/>
</dbReference>
<dbReference type="Proteomes" id="UP000326062">
    <property type="component" value="Unassembled WGS sequence"/>
</dbReference>
<evidence type="ECO:0000256" key="1">
    <source>
        <dbReference type="ARBA" id="ARBA00003767"/>
    </source>
</evidence>
<feature type="region of interest" description="Disordered" evidence="13">
    <location>
        <begin position="69"/>
        <end position="98"/>
    </location>
</feature>
<gene>
    <name evidence="15" type="ORF">FD755_025886</name>
</gene>
<keyword evidence="11" id="KW-0539">Nucleus</keyword>
<dbReference type="PROSITE" id="PS00028">
    <property type="entry name" value="ZINC_FINGER_C2H2_1"/>
    <property type="match status" value="2"/>
</dbReference>
<keyword evidence="16" id="KW-1185">Reference proteome</keyword>
<dbReference type="Pfam" id="PF00096">
    <property type="entry name" value="zf-C2H2"/>
    <property type="match status" value="3"/>
</dbReference>
<comment type="subcellular location">
    <subcellularLocation>
        <location evidence="2">Nucleus</location>
    </subcellularLocation>
</comment>
<keyword evidence="9" id="KW-0238">DNA-binding</keyword>
<evidence type="ECO:0000256" key="13">
    <source>
        <dbReference type="SAM" id="MobiDB-lite"/>
    </source>
</evidence>
<reference evidence="15 16" key="1">
    <citation type="submission" date="2019-06" db="EMBL/GenBank/DDBJ databases">
        <title>Discovery of a novel chromosome fission-fusion reversal in muntjac.</title>
        <authorList>
            <person name="Mudd A.B."/>
            <person name="Bredeson J.V."/>
            <person name="Baum R."/>
            <person name="Hockemeyer D."/>
            <person name="Rokhsar D.S."/>
        </authorList>
    </citation>
    <scope>NUCLEOTIDE SEQUENCE [LARGE SCALE GENOMIC DNA]</scope>
    <source>
        <strain evidence="15">UCam_UCB_Mr</strain>
        <tissue evidence="15">Fibroblast cell line</tissue>
    </source>
</reference>
<evidence type="ECO:0000256" key="9">
    <source>
        <dbReference type="ARBA" id="ARBA00023125"/>
    </source>
</evidence>
<evidence type="ECO:0000256" key="7">
    <source>
        <dbReference type="ARBA" id="ARBA00022833"/>
    </source>
</evidence>
<keyword evidence="7" id="KW-0862">Zinc</keyword>
<dbReference type="InterPro" id="IPR013087">
    <property type="entry name" value="Znf_C2H2_type"/>
</dbReference>
<dbReference type="GO" id="GO:0005634">
    <property type="term" value="C:nucleus"/>
    <property type="evidence" value="ECO:0007669"/>
    <property type="project" value="UniProtKB-SubCell"/>
</dbReference>
<evidence type="ECO:0000256" key="12">
    <source>
        <dbReference type="PROSITE-ProRule" id="PRU00042"/>
    </source>
</evidence>
<dbReference type="SMART" id="SM00355">
    <property type="entry name" value="ZnF_C2H2"/>
    <property type="match status" value="3"/>
</dbReference>
<dbReference type="InterPro" id="IPR036236">
    <property type="entry name" value="Znf_C2H2_sf"/>
</dbReference>
<evidence type="ECO:0000313" key="15">
    <source>
        <dbReference type="EMBL" id="KAB0336715.1"/>
    </source>
</evidence>
<dbReference type="FunFam" id="3.30.160.60:FF:000028">
    <property type="entry name" value="zinc finger protein 90 homolog"/>
    <property type="match status" value="1"/>
</dbReference>
<organism evidence="15 16">
    <name type="scientific">Muntiacus reevesi</name>
    <name type="common">Reeves' muntjac</name>
    <name type="synonym">Cervus reevesi</name>
    <dbReference type="NCBI Taxonomy" id="9886"/>
    <lineage>
        <taxon>Eukaryota</taxon>
        <taxon>Metazoa</taxon>
        <taxon>Chordata</taxon>
        <taxon>Craniata</taxon>
        <taxon>Vertebrata</taxon>
        <taxon>Euteleostomi</taxon>
        <taxon>Mammalia</taxon>
        <taxon>Eutheria</taxon>
        <taxon>Laurasiatheria</taxon>
        <taxon>Artiodactyla</taxon>
        <taxon>Ruminantia</taxon>
        <taxon>Pecora</taxon>
        <taxon>Cervidae</taxon>
        <taxon>Muntiacinae</taxon>
        <taxon>Muntiacus</taxon>
    </lineage>
</organism>
<evidence type="ECO:0000256" key="8">
    <source>
        <dbReference type="ARBA" id="ARBA00023015"/>
    </source>
</evidence>
<keyword evidence="10" id="KW-0804">Transcription</keyword>
<dbReference type="PANTHER" id="PTHR24394">
    <property type="entry name" value="ZINC FINGER PROTEIN"/>
    <property type="match status" value="1"/>
</dbReference>
<keyword evidence="5" id="KW-0677">Repeat</keyword>
<evidence type="ECO:0000256" key="4">
    <source>
        <dbReference type="ARBA" id="ARBA00022723"/>
    </source>
</evidence>
<evidence type="ECO:0000256" key="3">
    <source>
        <dbReference type="ARBA" id="ARBA00006991"/>
    </source>
</evidence>
<dbReference type="GO" id="GO:0008270">
    <property type="term" value="F:zinc ion binding"/>
    <property type="evidence" value="ECO:0007669"/>
    <property type="project" value="UniProtKB-KW"/>
</dbReference>
<evidence type="ECO:0000313" key="16">
    <source>
        <dbReference type="Proteomes" id="UP000326062"/>
    </source>
</evidence>
<comment type="caution">
    <text evidence="15">The sequence shown here is derived from an EMBL/GenBank/DDBJ whole genome shotgun (WGS) entry which is preliminary data.</text>
</comment>
<dbReference type="GO" id="GO:0000981">
    <property type="term" value="F:DNA-binding transcription factor activity, RNA polymerase II-specific"/>
    <property type="evidence" value="ECO:0007669"/>
    <property type="project" value="TreeGrafter"/>
</dbReference>
<evidence type="ECO:0000256" key="2">
    <source>
        <dbReference type="ARBA" id="ARBA00004123"/>
    </source>
</evidence>